<comment type="subunit">
    <text evidence="4">Part of the 50S ribosomal subunit.</text>
</comment>
<dbReference type="SUPFAM" id="SSF52080">
    <property type="entry name" value="Ribosomal proteins L15p and L18e"/>
    <property type="match status" value="1"/>
</dbReference>
<dbReference type="PANTHER" id="PTHR12934">
    <property type="entry name" value="50S RIBOSOMAL PROTEIN L15"/>
    <property type="match status" value="1"/>
</dbReference>
<evidence type="ECO:0000313" key="7">
    <source>
        <dbReference type="EMBL" id="TSC95294.1"/>
    </source>
</evidence>
<dbReference type="NCBIfam" id="TIGR01071">
    <property type="entry name" value="rplO_bact"/>
    <property type="match status" value="1"/>
</dbReference>
<keyword evidence="3 4" id="KW-0687">Ribonucleoprotein</keyword>
<keyword evidence="4" id="KW-0699">rRNA-binding</keyword>
<evidence type="ECO:0000313" key="8">
    <source>
        <dbReference type="Proteomes" id="UP000316495"/>
    </source>
</evidence>
<dbReference type="InterPro" id="IPR036227">
    <property type="entry name" value="Ribosomal_uL15/eL18_sf"/>
</dbReference>
<feature type="compositionally biased region" description="Gly residues" evidence="5">
    <location>
        <begin position="22"/>
        <end position="34"/>
    </location>
</feature>
<evidence type="ECO:0000256" key="4">
    <source>
        <dbReference type="HAMAP-Rule" id="MF_01341"/>
    </source>
</evidence>
<dbReference type="EMBL" id="VMGN01000001">
    <property type="protein sequence ID" value="TSC95294.1"/>
    <property type="molecule type" value="Genomic_DNA"/>
</dbReference>
<evidence type="ECO:0000256" key="1">
    <source>
        <dbReference type="ARBA" id="ARBA00007320"/>
    </source>
</evidence>
<accession>A0A554LR33</accession>
<keyword evidence="4" id="KW-0694">RNA-binding</keyword>
<feature type="domain" description="Large ribosomal subunit protein uL15/eL18" evidence="6">
    <location>
        <begin position="85"/>
        <end position="136"/>
    </location>
</feature>
<proteinExistence type="inferred from homology"/>
<dbReference type="InterPro" id="IPR005749">
    <property type="entry name" value="Ribosomal_uL15_bac-type"/>
</dbReference>
<reference evidence="7 8" key="1">
    <citation type="submission" date="2017-07" db="EMBL/GenBank/DDBJ databases">
        <title>Mechanisms for carbon and nitrogen cycling indicate functional differentiation within the Candidate Phyla Radiation.</title>
        <authorList>
            <person name="Danczak R.E."/>
            <person name="Johnston M.D."/>
            <person name="Kenah C."/>
            <person name="Slattery M."/>
            <person name="Wrighton K.C."/>
            <person name="Wilkins M.J."/>
        </authorList>
    </citation>
    <scope>NUCLEOTIDE SEQUENCE [LARGE SCALE GENOMIC DNA]</scope>
    <source>
        <strain evidence="7">Athens1014_28</strain>
    </source>
</reference>
<evidence type="ECO:0000259" key="6">
    <source>
        <dbReference type="Pfam" id="PF00828"/>
    </source>
</evidence>
<comment type="similarity">
    <text evidence="1 4">Belongs to the universal ribosomal protein uL15 family.</text>
</comment>
<dbReference type="PANTHER" id="PTHR12934:SF11">
    <property type="entry name" value="LARGE RIBOSOMAL SUBUNIT PROTEIN UL15M"/>
    <property type="match status" value="1"/>
</dbReference>
<dbReference type="Proteomes" id="UP000316495">
    <property type="component" value="Unassembled WGS sequence"/>
</dbReference>
<dbReference type="GO" id="GO:0019843">
    <property type="term" value="F:rRNA binding"/>
    <property type="evidence" value="ECO:0007669"/>
    <property type="project" value="UniProtKB-UniRule"/>
</dbReference>
<dbReference type="GO" id="GO:0022625">
    <property type="term" value="C:cytosolic large ribosomal subunit"/>
    <property type="evidence" value="ECO:0007669"/>
    <property type="project" value="TreeGrafter"/>
</dbReference>
<evidence type="ECO:0000256" key="2">
    <source>
        <dbReference type="ARBA" id="ARBA00022980"/>
    </source>
</evidence>
<dbReference type="GO" id="GO:0003735">
    <property type="term" value="F:structural constituent of ribosome"/>
    <property type="evidence" value="ECO:0007669"/>
    <property type="project" value="InterPro"/>
</dbReference>
<organism evidence="7 8">
    <name type="scientific">Candidatus Berkelbacteria bacterium Athens1014_28</name>
    <dbReference type="NCBI Taxonomy" id="2017145"/>
    <lineage>
        <taxon>Bacteria</taxon>
        <taxon>Candidatus Berkelbacteria</taxon>
    </lineage>
</organism>
<comment type="caution">
    <text evidence="7">The sequence shown here is derived from an EMBL/GenBank/DDBJ whole genome shotgun (WGS) entry which is preliminary data.</text>
</comment>
<dbReference type="InterPro" id="IPR030878">
    <property type="entry name" value="Ribosomal_uL15"/>
</dbReference>
<comment type="function">
    <text evidence="4">Binds to the 23S rRNA.</text>
</comment>
<dbReference type="AlphaFoldDB" id="A0A554LR33"/>
<keyword evidence="2 4" id="KW-0689">Ribosomal protein</keyword>
<dbReference type="HAMAP" id="MF_01341">
    <property type="entry name" value="Ribosomal_uL15"/>
    <property type="match status" value="1"/>
</dbReference>
<sequence length="152" mass="16992">MKLHELKKSNKTKDKKRVGRGISAGGGKTAGRGTKGQKSRSGFNLPRKFEGGQTPIIMRLPKLKGFKSTSNKVTLTFSDINRNFKDDDSLSRESLIAKNLIKKTDKVKIVATGELTVKIKLIDIPASKKAKEIIEKFLIRENKSKKLFNNYS</sequence>
<feature type="region of interest" description="Disordered" evidence="5">
    <location>
        <begin position="1"/>
        <end position="50"/>
    </location>
</feature>
<evidence type="ECO:0000256" key="3">
    <source>
        <dbReference type="ARBA" id="ARBA00023274"/>
    </source>
</evidence>
<gene>
    <name evidence="4" type="primary">rplO</name>
    <name evidence="7" type="ORF">Athens101428_22</name>
</gene>
<dbReference type="Gene3D" id="3.100.10.10">
    <property type="match status" value="1"/>
</dbReference>
<evidence type="ECO:0000256" key="5">
    <source>
        <dbReference type="SAM" id="MobiDB-lite"/>
    </source>
</evidence>
<feature type="compositionally biased region" description="Basic and acidic residues" evidence="5">
    <location>
        <begin position="1"/>
        <end position="12"/>
    </location>
</feature>
<name>A0A554LR33_9BACT</name>
<protein>
    <recommendedName>
        <fullName evidence="4">Large ribosomal subunit protein uL15</fullName>
    </recommendedName>
</protein>
<dbReference type="Pfam" id="PF00828">
    <property type="entry name" value="Ribosomal_L27A"/>
    <property type="match status" value="1"/>
</dbReference>
<dbReference type="InterPro" id="IPR021131">
    <property type="entry name" value="Ribosomal_uL15/eL18"/>
</dbReference>
<dbReference type="GO" id="GO:0006412">
    <property type="term" value="P:translation"/>
    <property type="evidence" value="ECO:0007669"/>
    <property type="project" value="UniProtKB-UniRule"/>
</dbReference>